<evidence type="ECO:0000313" key="2">
    <source>
        <dbReference type="Proteomes" id="UP000675409"/>
    </source>
</evidence>
<dbReference type="RefSeq" id="WP_201850514.1">
    <property type="nucleotide sequence ID" value="NZ_JABBYC010000056.1"/>
</dbReference>
<gene>
    <name evidence="1" type="ORF">HGK34_19450</name>
</gene>
<name>A0ABS1LQ65_9MICO</name>
<organism evidence="1 2">
    <name type="scientific">Myceligenerans indicum</name>
    <dbReference type="NCBI Taxonomy" id="2593663"/>
    <lineage>
        <taxon>Bacteria</taxon>
        <taxon>Bacillati</taxon>
        <taxon>Actinomycetota</taxon>
        <taxon>Actinomycetes</taxon>
        <taxon>Micrococcales</taxon>
        <taxon>Promicromonosporaceae</taxon>
        <taxon>Myceligenerans</taxon>
    </lineage>
</organism>
<evidence type="ECO:0000313" key="1">
    <source>
        <dbReference type="EMBL" id="MBL0888431.1"/>
    </source>
</evidence>
<protein>
    <recommendedName>
        <fullName evidence="3">Extracellular solute-binding protein</fullName>
    </recommendedName>
</protein>
<dbReference type="Gene3D" id="3.40.190.10">
    <property type="entry name" value="Periplasmic binding protein-like II"/>
    <property type="match status" value="1"/>
</dbReference>
<proteinExistence type="predicted"/>
<sequence length="199" mass="21168">MDRKILRIRISVAMTVGALVLSAAAWGTGLDCLGRNEDDGLRVLVGPDNGGGTKSVRAAVRAWSESSGREVRVAVAADMPQRLSRGFANGNPPDVFALDADELTAYATRGFLRPYRDGPSPAERLRPALVEALTVDGDLVCAPKETRDTRDVVQLSGGTPDPGARQFTECWGIAADSADHEAAVDLVRHLTRSASDADR</sequence>
<accession>A0ABS1LQ65</accession>
<keyword evidence="2" id="KW-1185">Reference proteome</keyword>
<dbReference type="SUPFAM" id="SSF53850">
    <property type="entry name" value="Periplasmic binding protein-like II"/>
    <property type="match status" value="1"/>
</dbReference>
<dbReference type="EMBL" id="JABBYC010000056">
    <property type="protein sequence ID" value="MBL0888431.1"/>
    <property type="molecule type" value="Genomic_DNA"/>
</dbReference>
<dbReference type="Proteomes" id="UP000675409">
    <property type="component" value="Unassembled WGS sequence"/>
</dbReference>
<evidence type="ECO:0008006" key="3">
    <source>
        <dbReference type="Google" id="ProtNLM"/>
    </source>
</evidence>
<comment type="caution">
    <text evidence="1">The sequence shown here is derived from an EMBL/GenBank/DDBJ whole genome shotgun (WGS) entry which is preliminary data.</text>
</comment>
<reference evidence="1 2" key="1">
    <citation type="journal article" date="2021" name="Arch. Microbiol.">
        <title>Myceligenerans indicum sp. nov., an actinobacterium isolated from mangrove sediment of Sundarbans, India.</title>
        <authorList>
            <person name="Asha K."/>
            <person name="Bhadury P."/>
        </authorList>
    </citation>
    <scope>NUCLEOTIDE SEQUENCE [LARGE SCALE GENOMIC DNA]</scope>
    <source>
        <strain evidence="1 2">I2</strain>
    </source>
</reference>